<evidence type="ECO:0000259" key="2">
    <source>
        <dbReference type="Pfam" id="PF13456"/>
    </source>
</evidence>
<dbReference type="Gene3D" id="3.30.420.10">
    <property type="entry name" value="Ribonuclease H-like superfamily/Ribonuclease H"/>
    <property type="match status" value="1"/>
</dbReference>
<keyword evidence="4" id="KW-1185">Reference proteome</keyword>
<evidence type="ECO:0000313" key="4">
    <source>
        <dbReference type="Proteomes" id="UP001289374"/>
    </source>
</evidence>
<organism evidence="3 4">
    <name type="scientific">Sesamum angolense</name>
    <dbReference type="NCBI Taxonomy" id="2727404"/>
    <lineage>
        <taxon>Eukaryota</taxon>
        <taxon>Viridiplantae</taxon>
        <taxon>Streptophyta</taxon>
        <taxon>Embryophyta</taxon>
        <taxon>Tracheophyta</taxon>
        <taxon>Spermatophyta</taxon>
        <taxon>Magnoliopsida</taxon>
        <taxon>eudicotyledons</taxon>
        <taxon>Gunneridae</taxon>
        <taxon>Pentapetalae</taxon>
        <taxon>asterids</taxon>
        <taxon>lamiids</taxon>
        <taxon>Lamiales</taxon>
        <taxon>Pedaliaceae</taxon>
        <taxon>Sesamum</taxon>
    </lineage>
</organism>
<dbReference type="GO" id="GO:0003676">
    <property type="term" value="F:nucleic acid binding"/>
    <property type="evidence" value="ECO:0007669"/>
    <property type="project" value="InterPro"/>
</dbReference>
<dbReference type="InterPro" id="IPR036397">
    <property type="entry name" value="RNaseH_sf"/>
</dbReference>
<gene>
    <name evidence="3" type="ORF">Sango_1922600</name>
</gene>
<feature type="coiled-coil region" evidence="1">
    <location>
        <begin position="75"/>
        <end position="102"/>
    </location>
</feature>
<feature type="domain" description="RNase H type-1" evidence="2">
    <location>
        <begin position="23"/>
        <end position="100"/>
    </location>
</feature>
<proteinExistence type="predicted"/>
<name>A0AAE1WDP1_9LAMI</name>
<reference evidence="3" key="2">
    <citation type="journal article" date="2024" name="Plant">
        <title>Genomic evolution and insights into agronomic trait innovations of Sesamum species.</title>
        <authorList>
            <person name="Miao H."/>
            <person name="Wang L."/>
            <person name="Qu L."/>
            <person name="Liu H."/>
            <person name="Sun Y."/>
            <person name="Le M."/>
            <person name="Wang Q."/>
            <person name="Wei S."/>
            <person name="Zheng Y."/>
            <person name="Lin W."/>
            <person name="Duan Y."/>
            <person name="Cao H."/>
            <person name="Xiong S."/>
            <person name="Wang X."/>
            <person name="Wei L."/>
            <person name="Li C."/>
            <person name="Ma Q."/>
            <person name="Ju M."/>
            <person name="Zhao R."/>
            <person name="Li G."/>
            <person name="Mu C."/>
            <person name="Tian Q."/>
            <person name="Mei H."/>
            <person name="Zhang T."/>
            <person name="Gao T."/>
            <person name="Zhang H."/>
        </authorList>
    </citation>
    <scope>NUCLEOTIDE SEQUENCE</scope>
    <source>
        <strain evidence="3">K16</strain>
    </source>
</reference>
<dbReference type="Pfam" id="PF13456">
    <property type="entry name" value="RVT_3"/>
    <property type="match status" value="1"/>
</dbReference>
<reference evidence="3" key="1">
    <citation type="submission" date="2020-06" db="EMBL/GenBank/DDBJ databases">
        <authorList>
            <person name="Li T."/>
            <person name="Hu X."/>
            <person name="Zhang T."/>
            <person name="Song X."/>
            <person name="Zhang H."/>
            <person name="Dai N."/>
            <person name="Sheng W."/>
            <person name="Hou X."/>
            <person name="Wei L."/>
        </authorList>
    </citation>
    <scope>NUCLEOTIDE SEQUENCE</scope>
    <source>
        <strain evidence="3">K16</strain>
        <tissue evidence="3">Leaf</tissue>
    </source>
</reference>
<protein>
    <recommendedName>
        <fullName evidence="2">RNase H type-1 domain-containing protein</fullName>
    </recommendedName>
</protein>
<dbReference type="InterPro" id="IPR012337">
    <property type="entry name" value="RNaseH-like_sf"/>
</dbReference>
<comment type="caution">
    <text evidence="3">The sequence shown here is derived from an EMBL/GenBank/DDBJ whole genome shotgun (WGS) entry which is preliminary data.</text>
</comment>
<dbReference type="InterPro" id="IPR002156">
    <property type="entry name" value="RNaseH_domain"/>
</dbReference>
<keyword evidence="1" id="KW-0175">Coiled coil</keyword>
<dbReference type="GO" id="GO:0004523">
    <property type="term" value="F:RNA-DNA hybrid ribonuclease activity"/>
    <property type="evidence" value="ECO:0007669"/>
    <property type="project" value="InterPro"/>
</dbReference>
<dbReference type="SUPFAM" id="SSF53098">
    <property type="entry name" value="Ribonuclease H-like"/>
    <property type="match status" value="1"/>
</dbReference>
<dbReference type="PANTHER" id="PTHR48475">
    <property type="entry name" value="RIBONUCLEASE H"/>
    <property type="match status" value="1"/>
</dbReference>
<dbReference type="Proteomes" id="UP001289374">
    <property type="component" value="Unassembled WGS sequence"/>
</dbReference>
<accession>A0AAE1WDP1</accession>
<dbReference type="EMBL" id="JACGWL010000011">
    <property type="protein sequence ID" value="KAK4391448.1"/>
    <property type="molecule type" value="Genomic_DNA"/>
</dbReference>
<dbReference type="PANTHER" id="PTHR48475:SF2">
    <property type="entry name" value="RIBONUCLEASE H"/>
    <property type="match status" value="1"/>
</dbReference>
<evidence type="ECO:0000256" key="1">
    <source>
        <dbReference type="SAM" id="Coils"/>
    </source>
</evidence>
<dbReference type="AlphaFoldDB" id="A0AAE1WDP1"/>
<sequence>MLMAPPPSRVGIVLTSLEADELEYALKFELKASNNKAKCEALIVRIRMTLDVGARSLITYSDSQLVTNQLVGDTYDIKEDQMKEYLEDISELTSQLKSFSSTRFLTWRTIRQIT</sequence>
<evidence type="ECO:0000313" key="3">
    <source>
        <dbReference type="EMBL" id="KAK4391448.1"/>
    </source>
</evidence>